<dbReference type="InterPro" id="IPR007886">
    <property type="entry name" value="AlaDH/PNT_N"/>
</dbReference>
<keyword evidence="4" id="KW-1185">Reference proteome</keyword>
<dbReference type="SMART" id="SM01003">
    <property type="entry name" value="AlaDh_PNT_N"/>
    <property type="match status" value="1"/>
</dbReference>
<dbReference type="SUPFAM" id="SSF52283">
    <property type="entry name" value="Formate/glycerate dehydrogenase catalytic domain-like"/>
    <property type="match status" value="1"/>
</dbReference>
<evidence type="ECO:0000313" key="3">
    <source>
        <dbReference type="EMBL" id="MFD0965009.1"/>
    </source>
</evidence>
<comment type="caution">
    <text evidence="3">The sequence shown here is derived from an EMBL/GenBank/DDBJ whole genome shotgun (WGS) entry which is preliminary data.</text>
</comment>
<dbReference type="InterPro" id="IPR027281">
    <property type="entry name" value="Lys1"/>
</dbReference>
<dbReference type="EMBL" id="JBHTJM010000010">
    <property type="protein sequence ID" value="MFD0965009.1"/>
    <property type="molecule type" value="Genomic_DNA"/>
</dbReference>
<dbReference type="Gene3D" id="3.40.50.720">
    <property type="entry name" value="NAD(P)-binding Rossmann-like Domain"/>
    <property type="match status" value="2"/>
</dbReference>
<gene>
    <name evidence="3" type="ORF">ACFQ1O_13415</name>
</gene>
<evidence type="ECO:0000313" key="4">
    <source>
        <dbReference type="Proteomes" id="UP001596997"/>
    </source>
</evidence>
<dbReference type="Pfam" id="PF05222">
    <property type="entry name" value="AlaDh_PNT_N"/>
    <property type="match status" value="1"/>
</dbReference>
<dbReference type="CDD" id="cd05199">
    <property type="entry name" value="SDH_like"/>
    <property type="match status" value="1"/>
</dbReference>
<proteinExistence type="predicted"/>
<dbReference type="Proteomes" id="UP001596997">
    <property type="component" value="Unassembled WGS sequence"/>
</dbReference>
<evidence type="ECO:0000259" key="2">
    <source>
        <dbReference type="SMART" id="SM01003"/>
    </source>
</evidence>
<feature type="domain" description="Alanine dehydrogenase/pyridine nucleotide transhydrogenase N-terminal" evidence="2">
    <location>
        <begin position="4"/>
        <end position="136"/>
    </location>
</feature>
<accession>A0ABW3I591</accession>
<dbReference type="InterPro" id="IPR051168">
    <property type="entry name" value="AASS"/>
</dbReference>
<reference evidence="4" key="1">
    <citation type="journal article" date="2019" name="Int. J. Syst. Evol. Microbiol.">
        <title>The Global Catalogue of Microorganisms (GCM) 10K type strain sequencing project: providing services to taxonomists for standard genome sequencing and annotation.</title>
        <authorList>
            <consortium name="The Broad Institute Genomics Platform"/>
            <consortium name="The Broad Institute Genome Sequencing Center for Infectious Disease"/>
            <person name="Wu L."/>
            <person name="Ma J."/>
        </authorList>
    </citation>
    <scope>NUCLEOTIDE SEQUENCE [LARGE SCALE GENOMIC DNA]</scope>
    <source>
        <strain evidence="4">CCUG 62114</strain>
    </source>
</reference>
<dbReference type="RefSeq" id="WP_377716740.1">
    <property type="nucleotide sequence ID" value="NZ_JBHTJM010000010.1"/>
</dbReference>
<keyword evidence="1" id="KW-0560">Oxidoreductase</keyword>
<dbReference type="PANTHER" id="PTHR11133">
    <property type="entry name" value="SACCHAROPINE DEHYDROGENASE"/>
    <property type="match status" value="1"/>
</dbReference>
<protein>
    <submittedName>
        <fullName evidence="3">NAD(P)-dependent oxidoreductase</fullName>
    </submittedName>
</protein>
<evidence type="ECO:0000256" key="1">
    <source>
        <dbReference type="ARBA" id="ARBA00023002"/>
    </source>
</evidence>
<dbReference type="PIRSF" id="PIRSF018250">
    <property type="entry name" value="Saccharopine_DH_Lys"/>
    <property type="match status" value="1"/>
</dbReference>
<organism evidence="3 4">
    <name type="scientific">Pseudofulvibacter geojedonensis</name>
    <dbReference type="NCBI Taxonomy" id="1123758"/>
    <lineage>
        <taxon>Bacteria</taxon>
        <taxon>Pseudomonadati</taxon>
        <taxon>Bacteroidota</taxon>
        <taxon>Flavobacteriia</taxon>
        <taxon>Flavobacteriales</taxon>
        <taxon>Flavobacteriaceae</taxon>
        <taxon>Pseudofulvibacter</taxon>
    </lineage>
</organism>
<sequence length="402" mass="45842">MKFSIIKERKNPPDRRVVFPPAMCKEVEQKYPDASIEVESSDIRFFKDEQYAQEGFMPITDVTDCEVMLGVKEVPVDALIPNKKYFFFSHTIKKAPYNRKLLQAVLAKNIELYDHETITKPSGSRLIGFGRYAGIVGAYNGFIAYGKKYNLWNMPKAEHLSNLSEMKQELDKLELPAIKICLTGNGKVAHGAKEILDHLKIKEVTIEQYLNDSFSEAVYCKIDVLDYNKRKDGQVLDKYDFYNNAGEYESNFMRFAKVTNYFIAGHFYDNSAPFLFTREDCKSEDFNIKVVADVSCDIDGPVACTIRPSTIADPIYGYDPETESEIDFMDERAIVVMAVDNLPCELPKDASEGFGEMFLEHVIPAFYNGDKDGVLERAKMTTSDGKLTERYAYLQDYVDGKE</sequence>
<name>A0ABW3I591_9FLAO</name>
<dbReference type="PANTHER" id="PTHR11133:SF22">
    <property type="entry name" value="ALPHA-AMINOADIPIC SEMIALDEHYDE SYNTHASE, MITOCHONDRIAL"/>
    <property type="match status" value="1"/>
</dbReference>